<dbReference type="InterPro" id="IPR006427">
    <property type="entry name" value="Portal_HK97"/>
</dbReference>
<dbReference type="Proteomes" id="UP000502998">
    <property type="component" value="Chromosome"/>
</dbReference>
<reference evidence="2 3" key="1">
    <citation type="submission" date="2020-02" db="EMBL/GenBank/DDBJ databases">
        <title>Characterization of vanA genotype vancomycin-resistant Enterococcus saigonensis VE80.</title>
        <authorList>
            <person name="Harada T."/>
            <person name="Motooka D."/>
            <person name="Nakamura S."/>
            <person name="Yamamoto Y."/>
            <person name="Kawahara R."/>
            <person name="Kawatsu K."/>
        </authorList>
    </citation>
    <scope>NUCLEOTIDE SEQUENCE [LARGE SCALE GENOMIC DNA]</scope>
    <source>
        <strain evidence="2 3">VE80</strain>
    </source>
</reference>
<feature type="region of interest" description="Disordered" evidence="1">
    <location>
        <begin position="357"/>
        <end position="387"/>
    </location>
</feature>
<organism evidence="2 3">
    <name type="scientific">Enterococcus saigonensis</name>
    <dbReference type="NCBI Taxonomy" id="1805431"/>
    <lineage>
        <taxon>Bacteria</taxon>
        <taxon>Bacillati</taxon>
        <taxon>Bacillota</taxon>
        <taxon>Bacilli</taxon>
        <taxon>Lactobacillales</taxon>
        <taxon>Enterococcaceae</taxon>
        <taxon>Enterococcus</taxon>
    </lineage>
</organism>
<dbReference type="Pfam" id="PF04860">
    <property type="entry name" value="Phage_portal"/>
    <property type="match status" value="1"/>
</dbReference>
<proteinExistence type="predicted"/>
<dbReference type="EMBL" id="AP022822">
    <property type="protein sequence ID" value="BCA86652.1"/>
    <property type="molecule type" value="Genomic_DNA"/>
</dbReference>
<sequence length="387" mass="45078">MAKALSFADIFKRNKELEWMWDLEFVNETSQRVYLKKMAVDSVLNFVGRTMSTVQFKFTKDKKAIHSPWDYILNVRPNKDMSATLFWQKFIYKLMFDNEVLVILSDDNQLLIADDFYREEYALYDDQFKNVIVKDYEFKRSFLMEDVIYLQYNNEQLEKFTDGLFNDYGELFGRMIEISMRNNQIRGSVSVDTTGSFNDDEKDSRKQRLQSFIDKIYKSFRTSSVAIVPKMKGFEYEEYTNKQGVTNQSLDELDRMKKSLINDVARMIGVPSALIMAENAELDSNLEAYRKLCLAPLIRKLVDELSAKLISKSEYEAGQRIEVLNVLSPNLFDLAEAIDKIVSSGAFYVDEVRNEAGYDDLPDNEGKQRLRTKNYEDVKGGESENDT</sequence>
<dbReference type="KEGG" id="esg:EsVE80_21750"/>
<dbReference type="NCBIfam" id="TIGR01537">
    <property type="entry name" value="portal_HK97"/>
    <property type="match status" value="1"/>
</dbReference>
<feature type="compositionally biased region" description="Basic and acidic residues" evidence="1">
    <location>
        <begin position="364"/>
        <end position="387"/>
    </location>
</feature>
<dbReference type="AlphaFoldDB" id="A0A679IKG9"/>
<evidence type="ECO:0000313" key="3">
    <source>
        <dbReference type="Proteomes" id="UP000502998"/>
    </source>
</evidence>
<evidence type="ECO:0000256" key="1">
    <source>
        <dbReference type="SAM" id="MobiDB-lite"/>
    </source>
</evidence>
<keyword evidence="3" id="KW-1185">Reference proteome</keyword>
<dbReference type="InterPro" id="IPR006944">
    <property type="entry name" value="Phage/GTA_portal"/>
</dbReference>
<evidence type="ECO:0000313" key="2">
    <source>
        <dbReference type="EMBL" id="BCA86652.1"/>
    </source>
</evidence>
<accession>A0A679IKG9</accession>
<name>A0A679IKG9_9ENTE</name>
<protein>
    <submittedName>
        <fullName evidence="2">Phage portal protein</fullName>
    </submittedName>
</protein>
<gene>
    <name evidence="2" type="ORF">EsVE80_21750</name>
</gene>